<evidence type="ECO:0000313" key="4">
    <source>
        <dbReference type="EMBL" id="BCX89901.1"/>
    </source>
</evidence>
<name>A0AAU9CKE0_9GAMM</name>
<dbReference type="PANTHER" id="PTHR36698">
    <property type="entry name" value="BLL5892 PROTEIN"/>
    <property type="match status" value="1"/>
</dbReference>
<organism evidence="4 5">
    <name type="scientific">Methylomarinovum tepidoasis</name>
    <dbReference type="NCBI Taxonomy" id="2840183"/>
    <lineage>
        <taxon>Bacteria</taxon>
        <taxon>Pseudomonadati</taxon>
        <taxon>Pseudomonadota</taxon>
        <taxon>Gammaproteobacteria</taxon>
        <taxon>Methylococcales</taxon>
        <taxon>Methylothermaceae</taxon>
        <taxon>Methylomarinovum</taxon>
    </lineage>
</organism>
<gene>
    <name evidence="4" type="ORF">MIN45_P2275</name>
</gene>
<dbReference type="Pfam" id="PF02470">
    <property type="entry name" value="MlaD"/>
    <property type="match status" value="1"/>
</dbReference>
<keyword evidence="1" id="KW-0175">Coiled coil</keyword>
<dbReference type="PANTHER" id="PTHR36698:SF3">
    <property type="entry name" value="ABC-TYPE TRANSPORT AUXILIARY LIPOPROTEIN COMPONENT DOMAIN-CONTAINING PROTEIN"/>
    <property type="match status" value="1"/>
</dbReference>
<proteinExistence type="predicted"/>
<dbReference type="InterPro" id="IPR003399">
    <property type="entry name" value="Mce/MlaD"/>
</dbReference>
<sequence length="320" mass="35593">MSKRANPTVIGAFVIGAVFLFFAALLIFGGAELWSERERYMIYFRESVNGLNIGAPVKMRGVQIGKVAEIRLIFDQETKQPLTQVIVEIQKGHVQLVGKKRPLHYPLEELIQAGLRAQLKLQSLVTGQLYVDIDFRPETPVKLVGRYNETLEEIPAIPSSQEEIENTITSLVKQIKELPLQELFAKLDSTLTHINAVVSQPEFEELAPHLDTLLVNLDTSITHLDENLRISKRTLTHIDKALPALATQSEATLKQARQALAQAETAFRALQQSMGPQAPLTTEAQFTLQALQEAARELRVLSETLQTHPEALLQGKGGNP</sequence>
<evidence type="ECO:0000259" key="3">
    <source>
        <dbReference type="Pfam" id="PF02470"/>
    </source>
</evidence>
<feature type="transmembrane region" description="Helical" evidence="2">
    <location>
        <begin position="12"/>
        <end position="35"/>
    </location>
</feature>
<dbReference type="EMBL" id="AP024718">
    <property type="protein sequence ID" value="BCX89901.1"/>
    <property type="molecule type" value="Genomic_DNA"/>
</dbReference>
<keyword evidence="2" id="KW-1133">Transmembrane helix</keyword>
<keyword evidence="5" id="KW-1185">Reference proteome</keyword>
<dbReference type="RefSeq" id="WP_286292479.1">
    <property type="nucleotide sequence ID" value="NZ_AP024718.1"/>
</dbReference>
<dbReference type="AlphaFoldDB" id="A0AAU9CKE0"/>
<keyword evidence="2" id="KW-0812">Transmembrane</keyword>
<protein>
    <submittedName>
        <fullName evidence="4">Paraquat-inducible protein B</fullName>
    </submittedName>
</protein>
<dbReference type="Proteomes" id="UP001321450">
    <property type="component" value="Chromosome"/>
</dbReference>
<reference evidence="5" key="1">
    <citation type="journal article" date="2024" name="Int. J. Syst. Evol. Microbiol.">
        <title>Methylomarinovum tepidoasis sp. nov., a moderately thermophilic methanotroph of the family Methylothermaceae isolated from a deep-sea hydrothermal field.</title>
        <authorList>
            <person name="Hirayama H."/>
            <person name="Takaki Y."/>
            <person name="Abe M."/>
            <person name="Miyazaki M."/>
            <person name="Uematsu K."/>
            <person name="Matsui Y."/>
            <person name="Takai K."/>
        </authorList>
    </citation>
    <scope>NUCLEOTIDE SEQUENCE [LARGE SCALE GENOMIC DNA]</scope>
    <source>
        <strain evidence="5">IN45</strain>
    </source>
</reference>
<evidence type="ECO:0000256" key="2">
    <source>
        <dbReference type="SAM" id="Phobius"/>
    </source>
</evidence>
<dbReference type="KEGG" id="meiy:MIN45_P2275"/>
<keyword evidence="2" id="KW-0472">Membrane</keyword>
<evidence type="ECO:0000313" key="5">
    <source>
        <dbReference type="Proteomes" id="UP001321450"/>
    </source>
</evidence>
<accession>A0AAU9CKE0</accession>
<evidence type="ECO:0000256" key="1">
    <source>
        <dbReference type="SAM" id="Coils"/>
    </source>
</evidence>
<feature type="coiled-coil region" evidence="1">
    <location>
        <begin position="246"/>
        <end position="273"/>
    </location>
</feature>
<feature type="domain" description="Mce/MlaD" evidence="3">
    <location>
        <begin position="40"/>
        <end position="135"/>
    </location>
</feature>